<dbReference type="InterPro" id="IPR050065">
    <property type="entry name" value="GlmU-like"/>
</dbReference>
<evidence type="ECO:0000256" key="2">
    <source>
        <dbReference type="ARBA" id="ARBA00022695"/>
    </source>
</evidence>
<evidence type="ECO:0000256" key="1">
    <source>
        <dbReference type="ARBA" id="ARBA00022679"/>
    </source>
</evidence>
<keyword evidence="1 5" id="KW-0808">Transferase</keyword>
<dbReference type="SUPFAM" id="SSF53448">
    <property type="entry name" value="Nucleotide-diphospho-sugar transferases"/>
    <property type="match status" value="1"/>
</dbReference>
<accession>A0A4R6AAJ9</accession>
<dbReference type="Proteomes" id="UP000295701">
    <property type="component" value="Unassembled WGS sequence"/>
</dbReference>
<keyword evidence="3" id="KW-0460">Magnesium</keyword>
<evidence type="ECO:0000313" key="5">
    <source>
        <dbReference type="EMBL" id="TDL78286.1"/>
    </source>
</evidence>
<name>A0A4R6AAJ9_9RHOB</name>
<dbReference type="GO" id="GO:0016779">
    <property type="term" value="F:nucleotidyltransferase activity"/>
    <property type="evidence" value="ECO:0007669"/>
    <property type="project" value="UniProtKB-KW"/>
</dbReference>
<dbReference type="CDD" id="cd06422">
    <property type="entry name" value="NTP_transferase_like_1"/>
    <property type="match status" value="1"/>
</dbReference>
<dbReference type="OrthoDB" id="9788272at2"/>
<dbReference type="PANTHER" id="PTHR43584">
    <property type="entry name" value="NUCLEOTIDYL TRANSFERASE"/>
    <property type="match status" value="1"/>
</dbReference>
<dbReference type="InterPro" id="IPR025877">
    <property type="entry name" value="MobA-like_NTP_Trfase"/>
</dbReference>
<evidence type="ECO:0000256" key="3">
    <source>
        <dbReference type="ARBA" id="ARBA00022842"/>
    </source>
</evidence>
<evidence type="ECO:0000313" key="6">
    <source>
        <dbReference type="Proteomes" id="UP000295701"/>
    </source>
</evidence>
<dbReference type="PANTHER" id="PTHR43584:SF8">
    <property type="entry name" value="N-ACETYLMURAMATE ALPHA-1-PHOSPHATE URIDYLYLTRANSFERASE"/>
    <property type="match status" value="1"/>
</dbReference>
<protein>
    <submittedName>
        <fullName evidence="5">Nucleotidyltransferase family protein</fullName>
    </submittedName>
</protein>
<keyword evidence="6" id="KW-1185">Reference proteome</keyword>
<sequence>MSRPAMIFAAGFGTRMGALTAETPKPMLHVGGKALVDHAIDLAAEAGAAPIVANVHYRADRIAPHLRARGVSVSHETDRLLDTGGGLRRARPLLGDGAAVFTLNADTVFVGANPLIALDRAWRDGMGVLLSVVPLSRARERRGGGDFSLGADGRLTQGGDGRLTQGGDWVYSGAEIIDPAVLDAEPGDAFSLAPVWFRLAREGRLFGAPYPGDWVDVGHPEGLAVANAMVAHV</sequence>
<keyword evidence="2" id="KW-0548">Nucleotidyltransferase</keyword>
<proteinExistence type="predicted"/>
<dbReference type="AlphaFoldDB" id="A0A4R6AAJ9"/>
<organism evidence="5 6">
    <name type="scientific">Palleronia sediminis</name>
    <dbReference type="NCBI Taxonomy" id="2547833"/>
    <lineage>
        <taxon>Bacteria</taxon>
        <taxon>Pseudomonadati</taxon>
        <taxon>Pseudomonadota</taxon>
        <taxon>Alphaproteobacteria</taxon>
        <taxon>Rhodobacterales</taxon>
        <taxon>Roseobacteraceae</taxon>
        <taxon>Palleronia</taxon>
    </lineage>
</organism>
<dbReference type="Gene3D" id="3.90.550.10">
    <property type="entry name" value="Spore Coat Polysaccharide Biosynthesis Protein SpsA, Chain A"/>
    <property type="match status" value="1"/>
</dbReference>
<dbReference type="Pfam" id="PF12804">
    <property type="entry name" value="NTP_transf_3"/>
    <property type="match status" value="1"/>
</dbReference>
<gene>
    <name evidence="5" type="ORF">E2L08_11305</name>
</gene>
<dbReference type="RefSeq" id="WP_133397196.1">
    <property type="nucleotide sequence ID" value="NZ_SNAA01000012.1"/>
</dbReference>
<dbReference type="InterPro" id="IPR029044">
    <property type="entry name" value="Nucleotide-diphossugar_trans"/>
</dbReference>
<evidence type="ECO:0000259" key="4">
    <source>
        <dbReference type="Pfam" id="PF12804"/>
    </source>
</evidence>
<comment type="caution">
    <text evidence="5">The sequence shown here is derived from an EMBL/GenBank/DDBJ whole genome shotgun (WGS) entry which is preliminary data.</text>
</comment>
<dbReference type="EMBL" id="SNAA01000012">
    <property type="protein sequence ID" value="TDL78286.1"/>
    <property type="molecule type" value="Genomic_DNA"/>
</dbReference>
<reference evidence="5 6" key="1">
    <citation type="submission" date="2019-03" db="EMBL/GenBank/DDBJ databases">
        <title>Primorskyibacter sp. SS33 isolated from sediments.</title>
        <authorList>
            <person name="Xunke S."/>
        </authorList>
    </citation>
    <scope>NUCLEOTIDE SEQUENCE [LARGE SCALE GENOMIC DNA]</scope>
    <source>
        <strain evidence="5 6">SS33</strain>
    </source>
</reference>
<feature type="domain" description="MobA-like NTP transferase" evidence="4">
    <location>
        <begin position="5"/>
        <end position="123"/>
    </location>
</feature>